<accession>A0A4Q9M8Q1</accession>
<name>A0A4Q9M8Q1_9APHY</name>
<proteinExistence type="predicted"/>
<protein>
    <submittedName>
        <fullName evidence="1">Uncharacterized protein</fullName>
    </submittedName>
</protein>
<organism evidence="1">
    <name type="scientific">Dichomitus squalens</name>
    <dbReference type="NCBI Taxonomy" id="114155"/>
    <lineage>
        <taxon>Eukaryota</taxon>
        <taxon>Fungi</taxon>
        <taxon>Dikarya</taxon>
        <taxon>Basidiomycota</taxon>
        <taxon>Agaricomycotina</taxon>
        <taxon>Agaricomycetes</taxon>
        <taxon>Polyporales</taxon>
        <taxon>Polyporaceae</taxon>
        <taxon>Dichomitus</taxon>
    </lineage>
</organism>
<sequence>MFSWLASSSSLLVAGYVSVAFIFVHGEMYQNLGFNSNSDKPPCVCHGLPPSFYCMNASCQCVYVPLSRRSRVSTRTLSLKRRAQICLAAKMLGRPQKSLPLTPAASASG</sequence>
<gene>
    <name evidence="1" type="ORF">BD311DRAFT_154991</name>
</gene>
<reference evidence="1" key="1">
    <citation type="submission" date="2019-01" db="EMBL/GenBank/DDBJ databases">
        <title>Draft genome sequences of three monokaryotic isolates of the white-rot basidiomycete fungus Dichomitus squalens.</title>
        <authorList>
            <consortium name="DOE Joint Genome Institute"/>
            <person name="Lopez S.C."/>
            <person name="Andreopoulos B."/>
            <person name="Pangilinan J."/>
            <person name="Lipzen A."/>
            <person name="Riley R."/>
            <person name="Ahrendt S."/>
            <person name="Ng V."/>
            <person name="Barry K."/>
            <person name="Daum C."/>
            <person name="Grigoriev I.V."/>
            <person name="Hilden K.S."/>
            <person name="Makela M.R."/>
            <person name="de Vries R.P."/>
        </authorList>
    </citation>
    <scope>NUCLEOTIDE SEQUENCE [LARGE SCALE GENOMIC DNA]</scope>
    <source>
        <strain evidence="1">OM18370.1</strain>
    </source>
</reference>
<dbReference type="AlphaFoldDB" id="A0A4Q9M8Q1"/>
<evidence type="ECO:0000313" key="1">
    <source>
        <dbReference type="EMBL" id="TBU22272.1"/>
    </source>
</evidence>
<dbReference type="Proteomes" id="UP000292957">
    <property type="component" value="Unassembled WGS sequence"/>
</dbReference>
<dbReference type="EMBL" id="ML143549">
    <property type="protein sequence ID" value="TBU22272.1"/>
    <property type="molecule type" value="Genomic_DNA"/>
</dbReference>